<dbReference type="InterPro" id="IPR001753">
    <property type="entry name" value="Enoyl-CoA_hydra/iso"/>
</dbReference>
<name>A0A6M4G9J0_SPHYA</name>
<dbReference type="Pfam" id="PF00378">
    <property type="entry name" value="ECH_1"/>
    <property type="match status" value="1"/>
</dbReference>
<dbReference type="EMBL" id="CP053021">
    <property type="protein sequence ID" value="QJR02327.1"/>
    <property type="molecule type" value="Genomic_DNA"/>
</dbReference>
<dbReference type="PANTHER" id="PTHR43459:SF1">
    <property type="entry name" value="EG:BACN32G11.4 PROTEIN"/>
    <property type="match status" value="1"/>
</dbReference>
<reference evidence="1 2" key="1">
    <citation type="submission" date="2020-04" db="EMBL/GenBank/DDBJ databases">
        <title>The Whole Genome Analysis of High salt-tolerant Sphingobium yanoikuyae YC-XJ2 with Aryl organophosphorus flame retardants (aryl-OPFRs)-degrading capacity and characteristics of Related phosphotriesterase.</title>
        <authorList>
            <person name="Li X."/>
        </authorList>
    </citation>
    <scope>NUCLEOTIDE SEQUENCE [LARGE SCALE GENOMIC DNA]</scope>
    <source>
        <strain evidence="1 2">YC-XJ2</strain>
    </source>
</reference>
<dbReference type="AlphaFoldDB" id="A0A6M4G9J0"/>
<dbReference type="InterPro" id="IPR029045">
    <property type="entry name" value="ClpP/crotonase-like_dom_sf"/>
</dbReference>
<accession>A0A6M4G9J0</accession>
<proteinExistence type="predicted"/>
<dbReference type="GO" id="GO:0003824">
    <property type="term" value="F:catalytic activity"/>
    <property type="evidence" value="ECO:0007669"/>
    <property type="project" value="UniProtKB-ARBA"/>
</dbReference>
<dbReference type="Gene3D" id="3.90.226.10">
    <property type="entry name" value="2-enoyl-CoA Hydratase, Chain A, domain 1"/>
    <property type="match status" value="1"/>
</dbReference>
<dbReference type="PANTHER" id="PTHR43459">
    <property type="entry name" value="ENOYL-COA HYDRATASE"/>
    <property type="match status" value="1"/>
</dbReference>
<gene>
    <name evidence="1" type="ORF">HH800_09115</name>
</gene>
<protein>
    <submittedName>
        <fullName evidence="1">Enoyl-CoA hydratase</fullName>
    </submittedName>
</protein>
<dbReference type="SUPFAM" id="SSF52096">
    <property type="entry name" value="ClpP/crotonase"/>
    <property type="match status" value="1"/>
</dbReference>
<evidence type="ECO:0000313" key="1">
    <source>
        <dbReference type="EMBL" id="QJR02327.1"/>
    </source>
</evidence>
<dbReference type="RefSeq" id="WP_169860822.1">
    <property type="nucleotide sequence ID" value="NZ_CP053021.1"/>
</dbReference>
<sequence>MQALVTFAVTDGVGLLTLNRPERLNALDDAMHRALDAAWVDAYHSDARVIVVTGAGRAFTVGADMERLDRLAAGGDFDIPRPGALTAAFDGIDAPAALMTSYTFPLASPKPVIAAINGPCVGVGVLIAAACDIRFASPTAMFSASFPQRAVVAEFGLDWLLPRIVGRGIAADILLSGRRVEAEEAARIGLVSRVIEADFLDSVLAYAREMAATASPRSTRLIKQQLWDSATSDYVSASQRGWDLLKESFGTQDFAEGIASFREQRPPRFIGA</sequence>
<dbReference type="CDD" id="cd06558">
    <property type="entry name" value="crotonase-like"/>
    <property type="match status" value="1"/>
</dbReference>
<evidence type="ECO:0000313" key="2">
    <source>
        <dbReference type="Proteomes" id="UP000502611"/>
    </source>
</evidence>
<dbReference type="Proteomes" id="UP000502611">
    <property type="component" value="Chromosome"/>
</dbReference>
<organism evidence="1 2">
    <name type="scientific">Sphingobium yanoikuyae</name>
    <name type="common">Sphingomonas yanoikuyae</name>
    <dbReference type="NCBI Taxonomy" id="13690"/>
    <lineage>
        <taxon>Bacteria</taxon>
        <taxon>Pseudomonadati</taxon>
        <taxon>Pseudomonadota</taxon>
        <taxon>Alphaproteobacteria</taxon>
        <taxon>Sphingomonadales</taxon>
        <taxon>Sphingomonadaceae</taxon>
        <taxon>Sphingobium</taxon>
    </lineage>
</organism>